<dbReference type="AlphaFoldDB" id="A0A927GQG7"/>
<dbReference type="InterPro" id="IPR012696">
    <property type="entry name" value="PhnM"/>
</dbReference>
<dbReference type="Gene3D" id="2.30.40.10">
    <property type="entry name" value="Urease, subunit C, domain 1"/>
    <property type="match status" value="1"/>
</dbReference>
<dbReference type="Proteomes" id="UP000621560">
    <property type="component" value="Unassembled WGS sequence"/>
</dbReference>
<feature type="domain" description="Amidohydrolase-related" evidence="2">
    <location>
        <begin position="321"/>
        <end position="399"/>
    </location>
</feature>
<feature type="compositionally biased region" description="Low complexity" evidence="1">
    <location>
        <begin position="46"/>
        <end position="73"/>
    </location>
</feature>
<dbReference type="InterPro" id="IPR051781">
    <property type="entry name" value="Metallo-dep_Hydrolase"/>
</dbReference>
<dbReference type="EMBL" id="JACXIZ010000010">
    <property type="protein sequence ID" value="MBD2844368.1"/>
    <property type="molecule type" value="Genomic_DNA"/>
</dbReference>
<dbReference type="NCBIfam" id="NF011990">
    <property type="entry name" value="PRK15446.2-6"/>
    <property type="match status" value="1"/>
</dbReference>
<name>A0A927GQG7_9BACL</name>
<evidence type="ECO:0000313" key="4">
    <source>
        <dbReference type="Proteomes" id="UP000621560"/>
    </source>
</evidence>
<feature type="region of interest" description="Disordered" evidence="1">
    <location>
        <begin position="1"/>
        <end position="21"/>
    </location>
</feature>
<dbReference type="PANTHER" id="PTHR43135">
    <property type="entry name" value="ALPHA-D-RIBOSE 1-METHYLPHOSPHONATE 5-TRIPHOSPHATE DIPHOSPHATASE"/>
    <property type="match status" value="1"/>
</dbReference>
<dbReference type="InterPro" id="IPR006680">
    <property type="entry name" value="Amidohydro-rel"/>
</dbReference>
<dbReference type="PANTHER" id="PTHR43135:SF3">
    <property type="entry name" value="ALPHA-D-RIBOSE 1-METHYLPHOSPHONATE 5-TRIPHOSPHATE DIPHOSPHATASE"/>
    <property type="match status" value="1"/>
</dbReference>
<evidence type="ECO:0000313" key="3">
    <source>
        <dbReference type="EMBL" id="MBD2844368.1"/>
    </source>
</evidence>
<gene>
    <name evidence="3" type="ORF">IDH44_04135</name>
</gene>
<dbReference type="InterPro" id="IPR011059">
    <property type="entry name" value="Metal-dep_hydrolase_composite"/>
</dbReference>
<evidence type="ECO:0000256" key="1">
    <source>
        <dbReference type="SAM" id="MobiDB-lite"/>
    </source>
</evidence>
<keyword evidence="3" id="KW-0378">Hydrolase</keyword>
<dbReference type="EC" id="3.6.1.63" evidence="3"/>
<dbReference type="InterPro" id="IPR032466">
    <property type="entry name" value="Metal_Hydrolase"/>
</dbReference>
<dbReference type="PIRSF" id="PIRSF038971">
    <property type="entry name" value="PhnM"/>
    <property type="match status" value="1"/>
</dbReference>
<sequence>MEPEAARTDIESTKAAAPAGVTSSVAVRAVLAASPELSSEPQPAVLPESSESPEPQSPELSKSSESLKSPKSSAIREIEARGRFVLPGLIDIHCDAIEKEIQPRPNTLLPLEMALLEFERKLPVHGITTMYHSVSLGVGISLRGDHLLTGIIELIHRYRSRRAMVRHGVHLRYEVSHLDGLPIVERYIADRKIDYLSYMDHSPGQGQYREPGSFERYVMKNQGVDVVEVRGIVDDLLTRQKRVDWTQLRSLARLAAQQGIAVASHDDDTPQRVDQFASYGVSVSEFPINLETAHHARRSGMRVCVGAPNVVRGASHDRNLRAVDAIADGAASIICSDYYPGALLPAAFKLADEQVVPLPAAVRMVTLHPAEALGVGAVRGSIEPGKQADLIIVDCFDGYPGATHTIVDGVVVYESGMYWSAP</sequence>
<dbReference type="NCBIfam" id="NF011984">
    <property type="entry name" value="PRK15446.1-5"/>
    <property type="match status" value="1"/>
</dbReference>
<feature type="compositionally biased region" description="Basic and acidic residues" evidence="1">
    <location>
        <begin position="1"/>
        <end position="12"/>
    </location>
</feature>
<accession>A0A927GQG7</accession>
<organism evidence="3 4">
    <name type="scientific">Paenibacillus sabuli</name>
    <dbReference type="NCBI Taxonomy" id="2772509"/>
    <lineage>
        <taxon>Bacteria</taxon>
        <taxon>Bacillati</taxon>
        <taxon>Bacillota</taxon>
        <taxon>Bacilli</taxon>
        <taxon>Bacillales</taxon>
        <taxon>Paenibacillaceae</taxon>
        <taxon>Paenibacillus</taxon>
    </lineage>
</organism>
<feature type="region of interest" description="Disordered" evidence="1">
    <location>
        <begin position="35"/>
        <end position="73"/>
    </location>
</feature>
<dbReference type="SUPFAM" id="SSF51338">
    <property type="entry name" value="Composite domain of metallo-dependent hydrolases"/>
    <property type="match status" value="1"/>
</dbReference>
<dbReference type="Pfam" id="PF01979">
    <property type="entry name" value="Amidohydro_1"/>
    <property type="match status" value="1"/>
</dbReference>
<dbReference type="SUPFAM" id="SSF51556">
    <property type="entry name" value="Metallo-dependent hydrolases"/>
    <property type="match status" value="1"/>
</dbReference>
<protein>
    <submittedName>
        <fullName evidence="3">Alpha-D-ribose 1-methylphosphonate 5-triphosphate diphosphatase</fullName>
        <ecNumber evidence="3">3.6.1.63</ecNumber>
    </submittedName>
</protein>
<dbReference type="GO" id="GO:0016810">
    <property type="term" value="F:hydrolase activity, acting on carbon-nitrogen (but not peptide) bonds"/>
    <property type="evidence" value="ECO:0007669"/>
    <property type="project" value="InterPro"/>
</dbReference>
<dbReference type="GO" id="GO:0019700">
    <property type="term" value="P:organic phosphonate catabolic process"/>
    <property type="evidence" value="ECO:0007669"/>
    <property type="project" value="InterPro"/>
</dbReference>
<proteinExistence type="predicted"/>
<keyword evidence="4" id="KW-1185">Reference proteome</keyword>
<evidence type="ECO:0000259" key="2">
    <source>
        <dbReference type="Pfam" id="PF01979"/>
    </source>
</evidence>
<reference evidence="3" key="1">
    <citation type="submission" date="2020-09" db="EMBL/GenBank/DDBJ databases">
        <title>A novel bacterium of genus Paenibacillus, isolated from South China Sea.</title>
        <authorList>
            <person name="Huang H."/>
            <person name="Mo K."/>
            <person name="Hu Y."/>
        </authorList>
    </citation>
    <scope>NUCLEOTIDE SEQUENCE</scope>
    <source>
        <strain evidence="3">IB182496</strain>
    </source>
</reference>
<comment type="caution">
    <text evidence="3">The sequence shown here is derived from an EMBL/GenBank/DDBJ whole genome shotgun (WGS) entry which is preliminary data.</text>
</comment>
<dbReference type="NCBIfam" id="NF011987">
    <property type="entry name" value="PRK15446.2-3"/>
    <property type="match status" value="1"/>
</dbReference>